<gene>
    <name evidence="1" type="ORF">GT348_08635</name>
</gene>
<dbReference type="Proteomes" id="UP000463975">
    <property type="component" value="Chromosome"/>
</dbReference>
<dbReference type="EMBL" id="CP047652">
    <property type="protein sequence ID" value="QHI96461.1"/>
    <property type="molecule type" value="Genomic_DNA"/>
</dbReference>
<reference evidence="1 2" key="1">
    <citation type="submission" date="2020-01" db="EMBL/GenBank/DDBJ databases">
        <title>Genome sequencing of strain KACC 21507.</title>
        <authorList>
            <person name="Heo J."/>
            <person name="Kim S.-J."/>
            <person name="Kim J.-S."/>
            <person name="Hong S.-B."/>
            <person name="Kwon S.-W."/>
        </authorList>
    </citation>
    <scope>NUCLEOTIDE SEQUENCE [LARGE SCALE GENOMIC DNA]</scope>
    <source>
        <strain evidence="1 2">KACC 21507</strain>
    </source>
</reference>
<name>A0A6P1NNM9_9PROT</name>
<organism evidence="1 2">
    <name type="scientific">Aristophania vespae</name>
    <dbReference type="NCBI Taxonomy" id="2697033"/>
    <lineage>
        <taxon>Bacteria</taxon>
        <taxon>Pseudomonadati</taxon>
        <taxon>Pseudomonadota</taxon>
        <taxon>Alphaproteobacteria</taxon>
        <taxon>Acetobacterales</taxon>
        <taxon>Acetobacteraceae</taxon>
        <taxon>Aristophania</taxon>
    </lineage>
</organism>
<sequence>MSLFPNAEQVEALPEQWYTGTLFAPSPALTDADSYTIEPYVSVNVPKGAYNSSGTLKKNHAQTSVSQFTASYYGITDQLTLYASPAYSYSWGDHSPHSGVKFNDLPVELQYRLTSHETPSVTVYLGFDAPLGSYSNLGNANEGVGTGVWDLRYGVQAQVVYPFFQRVMRIRMWAAATQPLSSVRLRNISSYGTETGFKGRGYSAQTGNEGFSLEFGLTKRWVFALDLYHEWSASSEVKGIYRQTKERYYSRTGWSGLFNVGPALEYGWSPDIGAIAGVILPVAGHNASRDVQAQCAVFVSF</sequence>
<accession>A0A6P1NNM9</accession>
<keyword evidence="2" id="KW-1185">Reference proteome</keyword>
<evidence type="ECO:0000313" key="2">
    <source>
        <dbReference type="Proteomes" id="UP000463975"/>
    </source>
</evidence>
<evidence type="ECO:0000313" key="1">
    <source>
        <dbReference type="EMBL" id="QHI96461.1"/>
    </source>
</evidence>
<dbReference type="AlphaFoldDB" id="A0A6P1NNM9"/>
<dbReference type="KEGG" id="bomb:GT348_08635"/>
<protein>
    <submittedName>
        <fullName evidence="1">Uncharacterized protein</fullName>
    </submittedName>
</protein>
<proteinExistence type="predicted"/>